<dbReference type="AlphaFoldDB" id="F7B0H9"/>
<protein>
    <recommendedName>
        <fullName evidence="4">NADP-dependent oxidoreductase domain-containing protein 1</fullName>
    </recommendedName>
</protein>
<dbReference type="HOGENOM" id="CLU_075978_0_0_1"/>
<dbReference type="InParanoid" id="F7B0H9"/>
<dbReference type="OrthoDB" id="195672at2759"/>
<evidence type="ECO:0000256" key="4">
    <source>
        <dbReference type="ARBA" id="ARBA00072230"/>
    </source>
</evidence>
<dbReference type="STRING" id="9258.ENSOANP00000016801"/>
<dbReference type="GO" id="GO:0004735">
    <property type="term" value="F:pyrroline-5-carboxylate reductase activity"/>
    <property type="evidence" value="ECO:0000318"/>
    <property type="project" value="GO_Central"/>
</dbReference>
<evidence type="ECO:0000313" key="6">
    <source>
        <dbReference type="Ensembl" id="ENSOANP00000016801.2"/>
    </source>
</evidence>
<dbReference type="Ensembl" id="ENSOANT00000016804.2">
    <property type="protein sequence ID" value="ENSOANP00000016801.2"/>
    <property type="gene ID" value="ENSOANG00000010603.3"/>
</dbReference>
<proteinExistence type="inferred from homology"/>
<dbReference type="KEGG" id="oaa:100077518"/>
<dbReference type="InterPro" id="IPR036291">
    <property type="entry name" value="NAD(P)-bd_dom_sf"/>
</dbReference>
<comment type="function">
    <text evidence="3">Probable oxidoreductase.</text>
</comment>
<reference evidence="6" key="2">
    <citation type="submission" date="2025-08" db="UniProtKB">
        <authorList>
            <consortium name="Ensembl"/>
        </authorList>
    </citation>
    <scope>IDENTIFICATION</scope>
    <source>
        <strain evidence="6">Glennie</strain>
    </source>
</reference>
<name>F7B0H9_ORNAN</name>
<dbReference type="eggNOG" id="KOG3124">
    <property type="taxonomic scope" value="Eukaryota"/>
</dbReference>
<feature type="domain" description="Pyrroline-5-carboxylate reductase catalytic N-terminal" evidence="5">
    <location>
        <begin position="82"/>
        <end position="170"/>
    </location>
</feature>
<comment type="similarity">
    <text evidence="1">Belongs to the pyrroline-5-carboxylate reductase family.</text>
</comment>
<dbReference type="Proteomes" id="UP000002279">
    <property type="component" value="Chromosome 1"/>
</dbReference>
<keyword evidence="2" id="KW-0560">Oxidoreductase</keyword>
<reference evidence="6 7" key="1">
    <citation type="journal article" date="2008" name="Nature">
        <title>Genome analysis of the platypus reveals unique signatures of evolution.</title>
        <authorList>
            <person name="Warren W.C."/>
            <person name="Hillier L.W."/>
            <person name="Marshall Graves J.A."/>
            <person name="Birney E."/>
            <person name="Ponting C.P."/>
            <person name="Grutzner F."/>
            <person name="Belov K."/>
            <person name="Miller W."/>
            <person name="Clarke L."/>
            <person name="Chinwalla A.T."/>
            <person name="Yang S.P."/>
            <person name="Heger A."/>
            <person name="Locke D.P."/>
            <person name="Miethke P."/>
            <person name="Waters P.D."/>
            <person name="Veyrunes F."/>
            <person name="Fulton L."/>
            <person name="Fulton B."/>
            <person name="Graves T."/>
            <person name="Wallis J."/>
            <person name="Puente X.S."/>
            <person name="Lopez-Otin C."/>
            <person name="Ordonez G.R."/>
            <person name="Eichler E.E."/>
            <person name="Chen L."/>
            <person name="Cheng Z."/>
            <person name="Deakin J.E."/>
            <person name="Alsop A."/>
            <person name="Thompson K."/>
            <person name="Kirby P."/>
            <person name="Papenfuss A.T."/>
            <person name="Wakefield M.J."/>
            <person name="Olender T."/>
            <person name="Lancet D."/>
            <person name="Huttley G.A."/>
            <person name="Smit A.F."/>
            <person name="Pask A."/>
            <person name="Temple-Smith P."/>
            <person name="Batzer M.A."/>
            <person name="Walker J.A."/>
            <person name="Konkel M.K."/>
            <person name="Harris R.S."/>
            <person name="Whittington C.M."/>
            <person name="Wong E.S."/>
            <person name="Gemmell N.J."/>
            <person name="Buschiazzo E."/>
            <person name="Vargas Jentzsch I.M."/>
            <person name="Merkel A."/>
            <person name="Schmitz J."/>
            <person name="Zemann A."/>
            <person name="Churakov G."/>
            <person name="Kriegs J.O."/>
            <person name="Brosius J."/>
            <person name="Murchison E.P."/>
            <person name="Sachidanandam R."/>
            <person name="Smith C."/>
            <person name="Hannon G.J."/>
            <person name="Tsend-Ayush E."/>
            <person name="McMillan D."/>
            <person name="Attenborough R."/>
            <person name="Rens W."/>
            <person name="Ferguson-Smith M."/>
            <person name="Lefevre C.M."/>
            <person name="Sharp J.A."/>
            <person name="Nicholas K.R."/>
            <person name="Ray D.A."/>
            <person name="Kube M."/>
            <person name="Reinhardt R."/>
            <person name="Pringle T.H."/>
            <person name="Taylor J."/>
            <person name="Jones R.C."/>
            <person name="Nixon B."/>
            <person name="Dacheux J.L."/>
            <person name="Niwa H."/>
            <person name="Sekita Y."/>
            <person name="Huang X."/>
            <person name="Stark A."/>
            <person name="Kheradpour P."/>
            <person name="Kellis M."/>
            <person name="Flicek P."/>
            <person name="Chen Y."/>
            <person name="Webber C."/>
            <person name="Hardison R."/>
            <person name="Nelson J."/>
            <person name="Hallsworth-Pepin K."/>
            <person name="Delehaunty K."/>
            <person name="Markovic C."/>
            <person name="Minx P."/>
            <person name="Feng Y."/>
            <person name="Kremitzki C."/>
            <person name="Mitreva M."/>
            <person name="Glasscock J."/>
            <person name="Wylie T."/>
            <person name="Wohldmann P."/>
            <person name="Thiru P."/>
            <person name="Nhan M.N."/>
            <person name="Pohl C.S."/>
            <person name="Smith S.M."/>
            <person name="Hou S."/>
            <person name="Nefedov M."/>
            <person name="de Jong P.J."/>
            <person name="Renfree M.B."/>
            <person name="Mardis E.R."/>
            <person name="Wilson R.K."/>
        </authorList>
    </citation>
    <scope>NUCLEOTIDE SEQUENCE [LARGE SCALE GENOMIC DNA]</scope>
    <source>
        <strain evidence="6 7">Glennie</strain>
    </source>
</reference>
<dbReference type="RefSeq" id="XP_001508731.2">
    <property type="nucleotide sequence ID" value="XM_001508681.5"/>
</dbReference>
<gene>
    <name evidence="6" type="primary">NOXRED1</name>
</gene>
<organism evidence="6 7">
    <name type="scientific">Ornithorhynchus anatinus</name>
    <name type="common">Duckbill platypus</name>
    <dbReference type="NCBI Taxonomy" id="9258"/>
    <lineage>
        <taxon>Eukaryota</taxon>
        <taxon>Metazoa</taxon>
        <taxon>Chordata</taxon>
        <taxon>Craniata</taxon>
        <taxon>Vertebrata</taxon>
        <taxon>Euteleostomi</taxon>
        <taxon>Mammalia</taxon>
        <taxon>Monotremata</taxon>
        <taxon>Ornithorhynchidae</taxon>
        <taxon>Ornithorhynchus</taxon>
    </lineage>
</organism>
<dbReference type="PANTHER" id="PTHR11645:SF58">
    <property type="entry name" value="NADP-DEPENDENT OXIDOREDUCTASE DOMAIN-CONTAINING PROTEIN 1"/>
    <property type="match status" value="1"/>
</dbReference>
<evidence type="ECO:0000259" key="5">
    <source>
        <dbReference type="Pfam" id="PF03807"/>
    </source>
</evidence>
<reference evidence="6" key="3">
    <citation type="submission" date="2025-09" db="UniProtKB">
        <authorList>
            <consortium name="Ensembl"/>
        </authorList>
    </citation>
    <scope>IDENTIFICATION</scope>
    <source>
        <strain evidence="6">Glennie</strain>
    </source>
</reference>
<keyword evidence="7" id="KW-1185">Reference proteome</keyword>
<evidence type="ECO:0000256" key="2">
    <source>
        <dbReference type="ARBA" id="ARBA00023002"/>
    </source>
</evidence>
<dbReference type="CTD" id="122945"/>
<evidence type="ECO:0000313" key="7">
    <source>
        <dbReference type="Proteomes" id="UP000002279"/>
    </source>
</evidence>
<dbReference type="GeneID" id="100077518"/>
<dbReference type="PANTHER" id="PTHR11645">
    <property type="entry name" value="PYRROLINE-5-CARBOXYLATE REDUCTASE"/>
    <property type="match status" value="1"/>
</dbReference>
<dbReference type="InterPro" id="IPR028939">
    <property type="entry name" value="P5C_Rdtase_cat_N"/>
</dbReference>
<sequence length="362" mass="39882">MEENILENLQSLQFEQGVGEEERPLLFLLGRFRGLMLQACAHAVFFCKLLRALRQTPGNGPVSLLPSPGACSKEKPLKEPLKVGIIGGGHLGKQLAKALLQVACIPSWSLQVSTRRPDTLGDLQDLGVVCFYDNCQLVDWADVVFLCCLPSQLSHICFEIHSRLRESSIVYSLVTAVSLSRLKQLLSHTTILRPQYQCSGKCVNVWGGKKKITAALQDPAIIKATCPFSPEGGITIDIKWLEAVFYAALNTCTSQGMPHPQALELLSNLCLPELLLPCQENKINCPPFQVTHFVNKSFAQSMTSEDTFPWFNLTMVQLKETPFSQYLTACAALRDQLATLYCNSFGLSLPESEEDQSASSSG</sequence>
<dbReference type="FunFam" id="3.40.50.720:FF:000447">
    <property type="entry name" value="NADP dependent oxidoreductase domain containing 1"/>
    <property type="match status" value="1"/>
</dbReference>
<dbReference type="GeneTree" id="ENSGT00950000183044"/>
<evidence type="ECO:0000256" key="3">
    <source>
        <dbReference type="ARBA" id="ARBA00054560"/>
    </source>
</evidence>
<dbReference type="GO" id="GO:0055129">
    <property type="term" value="P:L-proline biosynthetic process"/>
    <property type="evidence" value="ECO:0000318"/>
    <property type="project" value="GO_Central"/>
</dbReference>
<evidence type="ECO:0000256" key="1">
    <source>
        <dbReference type="ARBA" id="ARBA00005525"/>
    </source>
</evidence>
<dbReference type="OMA" id="YCDSFGI"/>
<accession>F7B0H9</accession>
<dbReference type="Bgee" id="ENSOANG00000010603">
    <property type="expression patterns" value="Expressed in testis and 7 other cell types or tissues"/>
</dbReference>
<dbReference type="SUPFAM" id="SSF51735">
    <property type="entry name" value="NAD(P)-binding Rossmann-fold domains"/>
    <property type="match status" value="1"/>
</dbReference>
<dbReference type="Pfam" id="PF03807">
    <property type="entry name" value="F420_oxidored"/>
    <property type="match status" value="1"/>
</dbReference>
<dbReference type="Gene3D" id="3.40.50.720">
    <property type="entry name" value="NAD(P)-binding Rossmann-like Domain"/>
    <property type="match status" value="1"/>
</dbReference>